<dbReference type="InterPro" id="IPR011009">
    <property type="entry name" value="Kinase-like_dom_sf"/>
</dbReference>
<feature type="transmembrane region" description="Helical" evidence="6">
    <location>
        <begin position="301"/>
        <end position="320"/>
    </location>
</feature>
<dbReference type="PROSITE" id="PS50011">
    <property type="entry name" value="PROTEIN_KINASE_DOM"/>
    <property type="match status" value="1"/>
</dbReference>
<keyword evidence="4 8" id="KW-0418">Kinase</keyword>
<dbReference type="PANTHER" id="PTHR43289:SF6">
    <property type="entry name" value="SERINE_THREONINE-PROTEIN KINASE NEKL-3"/>
    <property type="match status" value="1"/>
</dbReference>
<dbReference type="EMBL" id="CP098611">
    <property type="protein sequence ID" value="USR91052.1"/>
    <property type="molecule type" value="Genomic_DNA"/>
</dbReference>
<dbReference type="Pfam" id="PF00069">
    <property type="entry name" value="Pkinase"/>
    <property type="match status" value="1"/>
</dbReference>
<reference evidence="8" key="1">
    <citation type="submission" date="2022-06" db="EMBL/GenBank/DDBJ databases">
        <title>Genome sequence of Phormidium yuhuli AB48 isolated from an industrial photobioreactor environment.</title>
        <authorList>
            <person name="Qiu Y."/>
            <person name="Noonan A.J.C."/>
            <person name="Dofher K."/>
            <person name="Koch M."/>
            <person name="Kieft B."/>
            <person name="Lin X."/>
            <person name="Ziels R.M."/>
            <person name="Hallam S.J."/>
        </authorList>
    </citation>
    <scope>NUCLEOTIDE SEQUENCE</scope>
    <source>
        <strain evidence="8">AB48</strain>
    </source>
</reference>
<dbReference type="SUPFAM" id="SSF56112">
    <property type="entry name" value="Protein kinase-like (PK-like)"/>
    <property type="match status" value="1"/>
</dbReference>
<evidence type="ECO:0000256" key="3">
    <source>
        <dbReference type="ARBA" id="ARBA00022741"/>
    </source>
</evidence>
<accession>A0ABY5APF0</accession>
<evidence type="ECO:0000259" key="7">
    <source>
        <dbReference type="PROSITE" id="PS50011"/>
    </source>
</evidence>
<dbReference type="Gene3D" id="1.10.510.10">
    <property type="entry name" value="Transferase(Phosphotransferase) domain 1"/>
    <property type="match status" value="1"/>
</dbReference>
<evidence type="ECO:0000256" key="4">
    <source>
        <dbReference type="ARBA" id="ARBA00022777"/>
    </source>
</evidence>
<keyword evidence="9" id="KW-1185">Reference proteome</keyword>
<evidence type="ECO:0000256" key="1">
    <source>
        <dbReference type="ARBA" id="ARBA00012513"/>
    </source>
</evidence>
<keyword evidence="5" id="KW-0067">ATP-binding</keyword>
<gene>
    <name evidence="8" type="ORF">NEA10_19860</name>
</gene>
<keyword evidence="2" id="KW-0808">Transferase</keyword>
<keyword evidence="6" id="KW-1133">Transmembrane helix</keyword>
<evidence type="ECO:0000256" key="6">
    <source>
        <dbReference type="SAM" id="Phobius"/>
    </source>
</evidence>
<evidence type="ECO:0000256" key="5">
    <source>
        <dbReference type="ARBA" id="ARBA00022840"/>
    </source>
</evidence>
<dbReference type="GO" id="GO:0004674">
    <property type="term" value="F:protein serine/threonine kinase activity"/>
    <property type="evidence" value="ECO:0007669"/>
    <property type="project" value="UniProtKB-KW"/>
</dbReference>
<dbReference type="InterPro" id="IPR008271">
    <property type="entry name" value="Ser/Thr_kinase_AS"/>
</dbReference>
<keyword evidence="3" id="KW-0547">Nucleotide-binding</keyword>
<evidence type="ECO:0000256" key="2">
    <source>
        <dbReference type="ARBA" id="ARBA00022679"/>
    </source>
</evidence>
<name>A0ABY5APF0_9CYAN</name>
<dbReference type="PANTHER" id="PTHR43289">
    <property type="entry name" value="MITOGEN-ACTIVATED PROTEIN KINASE KINASE KINASE 20-RELATED"/>
    <property type="match status" value="1"/>
</dbReference>
<protein>
    <recommendedName>
        <fullName evidence="1">non-specific serine/threonine protein kinase</fullName>
        <ecNumber evidence="1">2.7.11.1</ecNumber>
    </recommendedName>
</protein>
<keyword evidence="8" id="KW-0723">Serine/threonine-protein kinase</keyword>
<dbReference type="EC" id="2.7.11.1" evidence="1"/>
<dbReference type="InterPro" id="IPR000719">
    <property type="entry name" value="Prot_kinase_dom"/>
</dbReference>
<dbReference type="RefSeq" id="WP_252663086.1">
    <property type="nucleotide sequence ID" value="NZ_CP098611.1"/>
</dbReference>
<sequence>MSLQAGETLHGGDYRVVRSLNEGRVGISYLAQHKGGDRVVLKTLRDEVLADLTPQEREKFNNKLTNEAVKLARCHHPHIVRCFGSFLERGQAFIVMEFVAGDDLASLSTTTLPEEEALTYIRQVGEALTVVHGEGLVHRDIKPANIMLRAGQSEAVLIDFGVTKGFNETLTSIYSSNSDGYSALELYDYSEKAQPYSDVYGLAATLYTLLSGDVPPSAEERVILRRKNQYLSDIPGVSAETNQAIREGMALEYEDRPQTIEAFLALLKSPPQTNQWFRSLFKPKPSPPPTPPDPGSQLNLYTLYATVISIIVAIILGIFAQDIRRAIDDWFLSPGVEQRDDS</sequence>
<proteinExistence type="predicted"/>
<organism evidence="8 9">
    <name type="scientific">Phormidium yuhuli AB48</name>
    <dbReference type="NCBI Taxonomy" id="2940671"/>
    <lineage>
        <taxon>Bacteria</taxon>
        <taxon>Bacillati</taxon>
        <taxon>Cyanobacteriota</taxon>
        <taxon>Cyanophyceae</taxon>
        <taxon>Oscillatoriophycideae</taxon>
        <taxon>Oscillatoriales</taxon>
        <taxon>Oscillatoriaceae</taxon>
        <taxon>Phormidium</taxon>
        <taxon>Phormidium yuhuli</taxon>
    </lineage>
</organism>
<evidence type="ECO:0000313" key="9">
    <source>
        <dbReference type="Proteomes" id="UP001056708"/>
    </source>
</evidence>
<evidence type="ECO:0000313" key="8">
    <source>
        <dbReference type="EMBL" id="USR91052.1"/>
    </source>
</evidence>
<feature type="domain" description="Protein kinase" evidence="7">
    <location>
        <begin position="14"/>
        <end position="277"/>
    </location>
</feature>
<keyword evidence="6" id="KW-0812">Transmembrane</keyword>
<dbReference type="CDD" id="cd14014">
    <property type="entry name" value="STKc_PknB_like"/>
    <property type="match status" value="1"/>
</dbReference>
<keyword evidence="6" id="KW-0472">Membrane</keyword>
<dbReference type="SMART" id="SM00220">
    <property type="entry name" value="S_TKc"/>
    <property type="match status" value="1"/>
</dbReference>
<dbReference type="PROSITE" id="PS00108">
    <property type="entry name" value="PROTEIN_KINASE_ST"/>
    <property type="match status" value="1"/>
</dbReference>
<dbReference type="Proteomes" id="UP001056708">
    <property type="component" value="Chromosome"/>
</dbReference>